<feature type="transmembrane region" description="Helical" evidence="1">
    <location>
        <begin position="74"/>
        <end position="103"/>
    </location>
</feature>
<dbReference type="AlphaFoldDB" id="A0A251V8I8"/>
<reference evidence="2" key="3">
    <citation type="submission" date="2020-06" db="EMBL/GenBank/DDBJ databases">
        <title>Helianthus annuus Genome sequencing and assembly Release 2.</title>
        <authorList>
            <person name="Gouzy J."/>
            <person name="Langlade N."/>
            <person name="Munos S."/>
        </authorList>
    </citation>
    <scope>NUCLEOTIDE SEQUENCE</scope>
    <source>
        <tissue evidence="2">Leaves</tissue>
    </source>
</reference>
<evidence type="ECO:0000313" key="4">
    <source>
        <dbReference type="Proteomes" id="UP000215914"/>
    </source>
</evidence>
<dbReference type="FunCoup" id="A0A251V8I8">
    <property type="interactions" value="2181"/>
</dbReference>
<evidence type="ECO:0000256" key="1">
    <source>
        <dbReference type="SAM" id="Phobius"/>
    </source>
</evidence>
<dbReference type="OrthoDB" id="1922696at2759"/>
<sequence length="342" mass="39521">MNPLTGIFQIYPPSHSVPHKLSSFILQTKTALFSDHRKLLPVITLTVTQTMSSPEQIDFLKRTSFVYLLLRSSIAFLFVVFSLLVVFTVVFLALFISISYPFYAPSRCKIVSSSVDIRSAKVCELGLLNHTLKHVFYPSAKKKFRCRYDYYWASVFEVEYTDRSGYSHTAFAEAPSEALPHDCRPTFDAAWMAKDTFQVNETYDCWYALGISKLNLYYDEFFDCQSDHPSTTEMLERYLIMSTEMLMSWFTHIRQGELMYLSLEVIDGAATGILVSLIPMALSRMLYLLKSHIDNMGWGRWARDADLVRLKQACFVACFCFVSWLALQYRRYSLLDIIRALT</sequence>
<feature type="transmembrane region" description="Helical" evidence="1">
    <location>
        <begin position="265"/>
        <end position="287"/>
    </location>
</feature>
<evidence type="ECO:0000313" key="2">
    <source>
        <dbReference type="EMBL" id="KAF5815503.1"/>
    </source>
</evidence>
<dbReference type="Proteomes" id="UP000215914">
    <property type="component" value="Chromosome 3"/>
</dbReference>
<proteinExistence type="predicted"/>
<dbReference type="Gramene" id="mRNA:HanXRQr2_Chr03g0123821">
    <property type="protein sequence ID" value="mRNA:HanXRQr2_Chr03g0123821"/>
    <property type="gene ID" value="HanXRQr2_Chr03g0123821"/>
</dbReference>
<gene>
    <name evidence="3" type="ORF">HannXRQ_Chr03g0081171</name>
    <name evidence="2" type="ORF">HanXRQr2_Chr03g0123821</name>
</gene>
<evidence type="ECO:0000313" key="3">
    <source>
        <dbReference type="EMBL" id="OTG31938.1"/>
    </source>
</evidence>
<dbReference type="PANTHER" id="PTHR36779">
    <property type="entry name" value="OSJNBA0083N12.13 PROTEIN"/>
    <property type="match status" value="1"/>
</dbReference>
<keyword evidence="1" id="KW-0472">Membrane</keyword>
<keyword evidence="4" id="KW-1185">Reference proteome</keyword>
<feature type="transmembrane region" description="Helical" evidence="1">
    <location>
        <begin position="307"/>
        <end position="327"/>
    </location>
</feature>
<name>A0A251V8I8_HELAN</name>
<dbReference type="PANTHER" id="PTHR36779:SF1">
    <property type="entry name" value="OS04G0600400 PROTEIN"/>
    <property type="match status" value="1"/>
</dbReference>
<dbReference type="EMBL" id="CM007892">
    <property type="protein sequence ID" value="OTG31938.1"/>
    <property type="molecule type" value="Genomic_DNA"/>
</dbReference>
<protein>
    <submittedName>
        <fullName evidence="3">Uncharacterized protein</fullName>
    </submittedName>
</protein>
<reference evidence="2 4" key="1">
    <citation type="journal article" date="2017" name="Nature">
        <title>The sunflower genome provides insights into oil metabolism, flowering and Asterid evolution.</title>
        <authorList>
            <person name="Badouin H."/>
            <person name="Gouzy J."/>
            <person name="Grassa C.J."/>
            <person name="Murat F."/>
            <person name="Staton S.E."/>
            <person name="Cottret L."/>
            <person name="Lelandais-Briere C."/>
            <person name="Owens G.L."/>
            <person name="Carrere S."/>
            <person name="Mayjonade B."/>
            <person name="Legrand L."/>
            <person name="Gill N."/>
            <person name="Kane N.C."/>
            <person name="Bowers J.E."/>
            <person name="Hubner S."/>
            <person name="Bellec A."/>
            <person name="Berard A."/>
            <person name="Berges H."/>
            <person name="Blanchet N."/>
            <person name="Boniface M.C."/>
            <person name="Brunel D."/>
            <person name="Catrice O."/>
            <person name="Chaidir N."/>
            <person name="Claudel C."/>
            <person name="Donnadieu C."/>
            <person name="Faraut T."/>
            <person name="Fievet G."/>
            <person name="Helmstetter N."/>
            <person name="King M."/>
            <person name="Knapp S.J."/>
            <person name="Lai Z."/>
            <person name="Le Paslier M.C."/>
            <person name="Lippi Y."/>
            <person name="Lorenzon L."/>
            <person name="Mandel J.R."/>
            <person name="Marage G."/>
            <person name="Marchand G."/>
            <person name="Marquand E."/>
            <person name="Bret-Mestries E."/>
            <person name="Morien E."/>
            <person name="Nambeesan S."/>
            <person name="Nguyen T."/>
            <person name="Pegot-Espagnet P."/>
            <person name="Pouilly N."/>
            <person name="Raftis F."/>
            <person name="Sallet E."/>
            <person name="Schiex T."/>
            <person name="Thomas J."/>
            <person name="Vandecasteele C."/>
            <person name="Vares D."/>
            <person name="Vear F."/>
            <person name="Vautrin S."/>
            <person name="Crespi M."/>
            <person name="Mangin B."/>
            <person name="Burke J.M."/>
            <person name="Salse J."/>
            <person name="Munos S."/>
            <person name="Vincourt P."/>
            <person name="Rieseberg L.H."/>
            <person name="Langlade N.B."/>
        </authorList>
    </citation>
    <scope>NUCLEOTIDE SEQUENCE [LARGE SCALE GENOMIC DNA]</scope>
    <source>
        <strain evidence="4">cv. SF193</strain>
        <tissue evidence="2">Leaves</tissue>
    </source>
</reference>
<reference evidence="3" key="2">
    <citation type="submission" date="2017-02" db="EMBL/GenBank/DDBJ databases">
        <title>Sunflower complete genome.</title>
        <authorList>
            <person name="Langlade N."/>
            <person name="Munos S."/>
        </authorList>
    </citation>
    <scope>NUCLEOTIDE SEQUENCE [LARGE SCALE GENOMIC DNA]</scope>
    <source>
        <tissue evidence="3">Leaves</tissue>
    </source>
</reference>
<dbReference type="InParanoid" id="A0A251V8I8"/>
<dbReference type="OMA" id="KMRISEC"/>
<dbReference type="EMBL" id="MNCJ02000318">
    <property type="protein sequence ID" value="KAF5815503.1"/>
    <property type="molecule type" value="Genomic_DNA"/>
</dbReference>
<accession>A0A251V8I8</accession>
<organism evidence="3 4">
    <name type="scientific">Helianthus annuus</name>
    <name type="common">Common sunflower</name>
    <dbReference type="NCBI Taxonomy" id="4232"/>
    <lineage>
        <taxon>Eukaryota</taxon>
        <taxon>Viridiplantae</taxon>
        <taxon>Streptophyta</taxon>
        <taxon>Embryophyta</taxon>
        <taxon>Tracheophyta</taxon>
        <taxon>Spermatophyta</taxon>
        <taxon>Magnoliopsida</taxon>
        <taxon>eudicotyledons</taxon>
        <taxon>Gunneridae</taxon>
        <taxon>Pentapetalae</taxon>
        <taxon>asterids</taxon>
        <taxon>campanulids</taxon>
        <taxon>Asterales</taxon>
        <taxon>Asteraceae</taxon>
        <taxon>Asteroideae</taxon>
        <taxon>Heliantheae alliance</taxon>
        <taxon>Heliantheae</taxon>
        <taxon>Helianthus</taxon>
    </lineage>
</organism>
<keyword evidence="1" id="KW-0812">Transmembrane</keyword>
<keyword evidence="1" id="KW-1133">Transmembrane helix</keyword>